<dbReference type="EMBL" id="HACG01033945">
    <property type="protein sequence ID" value="CEK80810.1"/>
    <property type="molecule type" value="Transcribed_RNA"/>
</dbReference>
<sequence length="264" mass="30771">MIRLNRMKVFLLLLMVCSLYVSINFYFKSQFYPKQVVKTTEKHLRSEDASVKMFHIDENFTKAIKNNNLVELNSVTRVVNMQQSSINTDNQTVVKLEDKASYAIISKIPSTTATIKLNAIDTTVWSEVQEIQNFTTDEKADVRWCPDKPPFLEGALADMKQRITAQKLTVYYPDFETGGRMRPKDCSPRQRLAIIVPYRNRYSHLHIMMNNLIPMLMRQQLDFTFFVIEQDLPETFNRGALLNIGFLEANKIGHFDCLYFMMLI</sequence>
<protein>
    <recommendedName>
        <fullName evidence="1">Galactosyltransferase N-terminal domain-containing protein</fullName>
    </recommendedName>
</protein>
<dbReference type="AlphaFoldDB" id="A0A0B7ALJ2"/>
<dbReference type="Pfam" id="PF13733">
    <property type="entry name" value="Glyco_transf_7N"/>
    <property type="match status" value="1"/>
</dbReference>
<dbReference type="GO" id="GO:0006688">
    <property type="term" value="P:glycosphingolipid biosynthetic process"/>
    <property type="evidence" value="ECO:0007669"/>
    <property type="project" value="TreeGrafter"/>
</dbReference>
<dbReference type="EMBL" id="HACG01033944">
    <property type="protein sequence ID" value="CEK80809.1"/>
    <property type="molecule type" value="Transcribed_RNA"/>
</dbReference>
<evidence type="ECO:0000313" key="4">
    <source>
        <dbReference type="EMBL" id="CEK80810.1"/>
    </source>
</evidence>
<dbReference type="GO" id="GO:0005794">
    <property type="term" value="C:Golgi apparatus"/>
    <property type="evidence" value="ECO:0007669"/>
    <property type="project" value="TreeGrafter"/>
</dbReference>
<proteinExistence type="predicted"/>
<accession>A0A0B7ALJ2</accession>
<name>A0A0B7ALJ2_9EUPU</name>
<evidence type="ECO:0000259" key="1">
    <source>
        <dbReference type="Pfam" id="PF13733"/>
    </source>
</evidence>
<dbReference type="InterPro" id="IPR029044">
    <property type="entry name" value="Nucleotide-diphossugar_trans"/>
</dbReference>
<dbReference type="GO" id="GO:0033842">
    <property type="term" value="F:N-acetyl-beta-glucosaminyl-derivative 4-beta-N-acetylgalactosaminyltransferase activity"/>
    <property type="evidence" value="ECO:0007669"/>
    <property type="project" value="TreeGrafter"/>
</dbReference>
<dbReference type="GO" id="GO:0005975">
    <property type="term" value="P:carbohydrate metabolic process"/>
    <property type="evidence" value="ECO:0007669"/>
    <property type="project" value="InterPro"/>
</dbReference>
<organism evidence="4">
    <name type="scientific">Arion vulgaris</name>
    <dbReference type="NCBI Taxonomy" id="1028688"/>
    <lineage>
        <taxon>Eukaryota</taxon>
        <taxon>Metazoa</taxon>
        <taxon>Spiralia</taxon>
        <taxon>Lophotrochozoa</taxon>
        <taxon>Mollusca</taxon>
        <taxon>Gastropoda</taxon>
        <taxon>Heterobranchia</taxon>
        <taxon>Euthyneura</taxon>
        <taxon>Panpulmonata</taxon>
        <taxon>Eupulmonata</taxon>
        <taxon>Stylommatophora</taxon>
        <taxon>Helicina</taxon>
        <taxon>Arionoidea</taxon>
        <taxon>Arionidae</taxon>
        <taxon>Arion</taxon>
    </lineage>
</organism>
<feature type="domain" description="Galactosyltransferase N-terminal" evidence="1">
    <location>
        <begin position="145"/>
        <end position="260"/>
    </location>
</feature>
<dbReference type="EMBL" id="HACG01033942">
    <property type="protein sequence ID" value="CEK80807.1"/>
    <property type="molecule type" value="Transcribed_RNA"/>
</dbReference>
<dbReference type="PANTHER" id="PTHR19300">
    <property type="entry name" value="BETA-1,4-GALACTOSYLTRANSFERASE"/>
    <property type="match status" value="1"/>
</dbReference>
<dbReference type="InterPro" id="IPR027995">
    <property type="entry name" value="Galactosyl_T_N"/>
</dbReference>
<dbReference type="PANTHER" id="PTHR19300:SF57">
    <property type="entry name" value="BETA-1,4-N-ACETYLGALACTOSAMINYLTRANSFERASE"/>
    <property type="match status" value="1"/>
</dbReference>
<dbReference type="SUPFAM" id="SSF53448">
    <property type="entry name" value="Nucleotide-diphospho-sugar transferases"/>
    <property type="match status" value="1"/>
</dbReference>
<dbReference type="InterPro" id="IPR003859">
    <property type="entry name" value="Galactosyl_T"/>
</dbReference>
<dbReference type="GO" id="GO:0016020">
    <property type="term" value="C:membrane"/>
    <property type="evidence" value="ECO:0007669"/>
    <property type="project" value="GOC"/>
</dbReference>
<gene>
    <name evidence="4" type="primary">ORF122824</name>
    <name evidence="2" type="synonym">ORF122813</name>
    <name evidence="3" type="synonym">ORF122821</name>
</gene>
<dbReference type="Gene3D" id="3.90.550.10">
    <property type="entry name" value="Spore Coat Polysaccharide Biosynthesis Protein SpsA, Chain A"/>
    <property type="match status" value="1"/>
</dbReference>
<reference evidence="4" key="1">
    <citation type="submission" date="2014-12" db="EMBL/GenBank/DDBJ databases">
        <title>Insight into the proteome of Arion vulgaris.</title>
        <authorList>
            <person name="Aradska J."/>
            <person name="Bulat T."/>
            <person name="Smidak R."/>
            <person name="Sarate P."/>
            <person name="Gangsoo J."/>
            <person name="Sialana F."/>
            <person name="Bilban M."/>
            <person name="Lubec G."/>
        </authorList>
    </citation>
    <scope>NUCLEOTIDE SEQUENCE</scope>
    <source>
        <tissue evidence="4">Skin</tissue>
    </source>
</reference>
<evidence type="ECO:0000313" key="2">
    <source>
        <dbReference type="EMBL" id="CEK80807.1"/>
    </source>
</evidence>
<dbReference type="GO" id="GO:0008378">
    <property type="term" value="F:galactosyltransferase activity"/>
    <property type="evidence" value="ECO:0007669"/>
    <property type="project" value="TreeGrafter"/>
</dbReference>
<evidence type="ECO:0000313" key="3">
    <source>
        <dbReference type="EMBL" id="CEK80809.1"/>
    </source>
</evidence>